<dbReference type="OrthoDB" id="9772751at2"/>
<evidence type="ECO:0000259" key="3">
    <source>
        <dbReference type="Pfam" id="PF13649"/>
    </source>
</evidence>
<dbReference type="InterPro" id="IPR041698">
    <property type="entry name" value="Methyltransf_25"/>
</dbReference>
<dbReference type="GO" id="GO:0032259">
    <property type="term" value="P:methylation"/>
    <property type="evidence" value="ECO:0007669"/>
    <property type="project" value="UniProtKB-KW"/>
</dbReference>
<dbReference type="KEGG" id="pgz:C2E15_03055"/>
<dbReference type="Pfam" id="PF13649">
    <property type="entry name" value="Methyltransf_25"/>
    <property type="match status" value="1"/>
</dbReference>
<feature type="domain" description="Methyltransferase" evidence="3">
    <location>
        <begin position="39"/>
        <end position="127"/>
    </location>
</feature>
<gene>
    <name evidence="4" type="ORF">C2E15_03055</name>
</gene>
<dbReference type="InterPro" id="IPR029063">
    <property type="entry name" value="SAM-dependent_MTases_sf"/>
</dbReference>
<dbReference type="CDD" id="cd02440">
    <property type="entry name" value="AdoMet_MTases"/>
    <property type="match status" value="1"/>
</dbReference>
<evidence type="ECO:0000256" key="1">
    <source>
        <dbReference type="ARBA" id="ARBA00022603"/>
    </source>
</evidence>
<evidence type="ECO:0000313" key="5">
    <source>
        <dbReference type="Proteomes" id="UP000238365"/>
    </source>
</evidence>
<reference evidence="4 5" key="1">
    <citation type="submission" date="2018-01" db="EMBL/GenBank/DDBJ databases">
        <title>Complete and assembled Genome of Pantoea gaviniae DSM22758T.</title>
        <authorList>
            <person name="Stevens M.J.A."/>
            <person name="Zurfluh K."/>
            <person name="Stephan R."/>
        </authorList>
    </citation>
    <scope>NUCLEOTIDE SEQUENCE [LARGE SCALE GENOMIC DNA]</scope>
    <source>
        <strain evidence="4 5">DSM 22758</strain>
    </source>
</reference>
<name>A0A1X1E1P9_9GAMM</name>
<dbReference type="PANTHER" id="PTHR43861:SF1">
    <property type="entry name" value="TRANS-ACONITATE 2-METHYLTRANSFERASE"/>
    <property type="match status" value="1"/>
</dbReference>
<sequence>MSIDYYQQHAQRFFDETVAVDMSMLHERFLACLPPAALILDAGCGSGRDALAFLRHGYRVEAFDAASEMADRARALTGLPVSTLRFDQFSAPARYDGIWCCASLLHVAEAELPGTFARLTQALKPGGIWYLSFKRGSGEREQNGRRFTDLTGARLRKLIEELDNVAVQDIWLSEDKRPGRNEVWVNGLVRRG</sequence>
<dbReference type="GO" id="GO:0008168">
    <property type="term" value="F:methyltransferase activity"/>
    <property type="evidence" value="ECO:0007669"/>
    <property type="project" value="UniProtKB-KW"/>
</dbReference>
<dbReference type="SUPFAM" id="SSF53335">
    <property type="entry name" value="S-adenosyl-L-methionine-dependent methyltransferases"/>
    <property type="match status" value="1"/>
</dbReference>
<dbReference type="AlphaFoldDB" id="A0A1X1E1P9"/>
<keyword evidence="5" id="KW-1185">Reference proteome</keyword>
<dbReference type="Gene3D" id="3.40.50.150">
    <property type="entry name" value="Vaccinia Virus protein VP39"/>
    <property type="match status" value="1"/>
</dbReference>
<proteinExistence type="predicted"/>
<evidence type="ECO:0000313" key="4">
    <source>
        <dbReference type="EMBL" id="AUX95353.1"/>
    </source>
</evidence>
<protein>
    <submittedName>
        <fullName evidence="4">SAM-dependent methyltransferase</fullName>
    </submittedName>
</protein>
<evidence type="ECO:0000256" key="2">
    <source>
        <dbReference type="ARBA" id="ARBA00022679"/>
    </source>
</evidence>
<dbReference type="Proteomes" id="UP000238365">
    <property type="component" value="Chromosome"/>
</dbReference>
<keyword evidence="1 4" id="KW-0489">Methyltransferase</keyword>
<accession>A0A1X1E1P9</accession>
<dbReference type="EMBL" id="CP026377">
    <property type="protein sequence ID" value="AUX95353.1"/>
    <property type="molecule type" value="Genomic_DNA"/>
</dbReference>
<organism evidence="4 5">
    <name type="scientific">Mixta gaviniae</name>
    <dbReference type="NCBI Taxonomy" id="665914"/>
    <lineage>
        <taxon>Bacteria</taxon>
        <taxon>Pseudomonadati</taxon>
        <taxon>Pseudomonadota</taxon>
        <taxon>Gammaproteobacteria</taxon>
        <taxon>Enterobacterales</taxon>
        <taxon>Erwiniaceae</taxon>
        <taxon>Mixta</taxon>
    </lineage>
</organism>
<dbReference type="PANTHER" id="PTHR43861">
    <property type="entry name" value="TRANS-ACONITATE 2-METHYLTRANSFERASE-RELATED"/>
    <property type="match status" value="1"/>
</dbReference>
<keyword evidence="2 4" id="KW-0808">Transferase</keyword>
<dbReference type="RefSeq" id="WP_104959058.1">
    <property type="nucleotide sequence ID" value="NZ_CP026377.1"/>
</dbReference>